<dbReference type="InterPro" id="IPR050344">
    <property type="entry name" value="Peptidase_M1_aminopeptidases"/>
</dbReference>
<reference evidence="10" key="1">
    <citation type="submission" date="2013-12" db="EMBL/GenBank/DDBJ databases">
        <authorList>
            <person name="Aslett M."/>
        </authorList>
    </citation>
    <scope>NUCLEOTIDE SEQUENCE [LARGE SCALE GENOMIC DNA]</scope>
    <source>
        <strain evidence="10">Lindley</strain>
    </source>
</reference>
<dbReference type="Pfam" id="PF01433">
    <property type="entry name" value="Peptidase_M1"/>
    <property type="match status" value="1"/>
</dbReference>
<dbReference type="SUPFAM" id="SSF55486">
    <property type="entry name" value="Metalloproteases ('zincins'), catalytic domain"/>
    <property type="match status" value="1"/>
</dbReference>
<dbReference type="InterPro" id="IPR001930">
    <property type="entry name" value="Peptidase_M1"/>
</dbReference>
<dbReference type="AlphaFoldDB" id="A0A183CQ08"/>
<dbReference type="WBParaSite" id="GPLIN_001496600">
    <property type="protein sequence ID" value="GPLIN_001496600"/>
    <property type="gene ID" value="GPLIN_001496600"/>
</dbReference>
<evidence type="ECO:0000256" key="1">
    <source>
        <dbReference type="ARBA" id="ARBA00001947"/>
    </source>
</evidence>
<evidence type="ECO:0000259" key="9">
    <source>
        <dbReference type="Pfam" id="PF01433"/>
    </source>
</evidence>
<dbReference type="GO" id="GO:0005737">
    <property type="term" value="C:cytoplasm"/>
    <property type="evidence" value="ECO:0007669"/>
    <property type="project" value="TreeGrafter"/>
</dbReference>
<dbReference type="Proteomes" id="UP000050741">
    <property type="component" value="Unassembled WGS sequence"/>
</dbReference>
<keyword evidence="3" id="KW-0645">Protease</keyword>
<keyword evidence="5" id="KW-0378">Hydrolase</keyword>
<evidence type="ECO:0000256" key="3">
    <source>
        <dbReference type="ARBA" id="ARBA00022670"/>
    </source>
</evidence>
<dbReference type="GO" id="GO:0005615">
    <property type="term" value="C:extracellular space"/>
    <property type="evidence" value="ECO:0007669"/>
    <property type="project" value="TreeGrafter"/>
</dbReference>
<dbReference type="GO" id="GO:0008270">
    <property type="term" value="F:zinc ion binding"/>
    <property type="evidence" value="ECO:0007669"/>
    <property type="project" value="InterPro"/>
</dbReference>
<dbReference type="InterPro" id="IPR014782">
    <property type="entry name" value="Peptidase_M1_dom"/>
</dbReference>
<comment type="similarity">
    <text evidence="2">Belongs to the peptidase M1 family.</text>
</comment>
<dbReference type="GO" id="GO:0006508">
    <property type="term" value="P:proteolysis"/>
    <property type="evidence" value="ECO:0007669"/>
    <property type="project" value="UniProtKB-KW"/>
</dbReference>
<feature type="domain" description="Peptidase M1 membrane alanine aminopeptidase" evidence="9">
    <location>
        <begin position="55"/>
        <end position="159"/>
    </location>
</feature>
<keyword evidence="10" id="KW-1185">Reference proteome</keyword>
<reference evidence="10" key="2">
    <citation type="submission" date="2014-05" db="EMBL/GenBank/DDBJ databases">
        <title>The genome and life-stage specific transcriptomes of Globodera pallida elucidate key aspects of plant parasitism by a cyst nematode.</title>
        <authorList>
            <person name="Cotton J.A."/>
            <person name="Lilley C.J."/>
            <person name="Jones L.M."/>
            <person name="Kikuchi T."/>
            <person name="Reid A.J."/>
            <person name="Thorpe P."/>
            <person name="Tsai I.J."/>
            <person name="Beasley H."/>
            <person name="Blok V."/>
            <person name="Cock P.J.A."/>
            <person name="Van den Akker S.E."/>
            <person name="Holroyd N."/>
            <person name="Hunt M."/>
            <person name="Mantelin S."/>
            <person name="Naghra H."/>
            <person name="Pain A."/>
            <person name="Palomares-Rius J.E."/>
            <person name="Zarowiecki M."/>
            <person name="Berriman M."/>
            <person name="Jones J.T."/>
            <person name="Urwin P.E."/>
        </authorList>
    </citation>
    <scope>NUCLEOTIDE SEQUENCE [LARGE SCALE GENOMIC DNA]</scope>
    <source>
        <strain evidence="10">Lindley</strain>
    </source>
</reference>
<evidence type="ECO:0000313" key="10">
    <source>
        <dbReference type="Proteomes" id="UP000050741"/>
    </source>
</evidence>
<dbReference type="Gene3D" id="1.10.390.10">
    <property type="entry name" value="Neutral Protease Domain 2"/>
    <property type="match status" value="1"/>
</dbReference>
<feature type="compositionally biased region" description="Basic and acidic residues" evidence="8">
    <location>
        <begin position="36"/>
        <end position="47"/>
    </location>
</feature>
<evidence type="ECO:0000256" key="4">
    <source>
        <dbReference type="ARBA" id="ARBA00022723"/>
    </source>
</evidence>
<evidence type="ECO:0000256" key="2">
    <source>
        <dbReference type="ARBA" id="ARBA00010136"/>
    </source>
</evidence>
<keyword evidence="6" id="KW-0862">Zinc</keyword>
<evidence type="ECO:0000256" key="7">
    <source>
        <dbReference type="ARBA" id="ARBA00023049"/>
    </source>
</evidence>
<feature type="region of interest" description="Disordered" evidence="8">
    <location>
        <begin position="26"/>
        <end position="47"/>
    </location>
</feature>
<organism evidence="10 11">
    <name type="scientific">Globodera pallida</name>
    <name type="common">Potato cyst nematode worm</name>
    <name type="synonym">Heterodera pallida</name>
    <dbReference type="NCBI Taxonomy" id="36090"/>
    <lineage>
        <taxon>Eukaryota</taxon>
        <taxon>Metazoa</taxon>
        <taxon>Ecdysozoa</taxon>
        <taxon>Nematoda</taxon>
        <taxon>Chromadorea</taxon>
        <taxon>Rhabditida</taxon>
        <taxon>Tylenchina</taxon>
        <taxon>Tylenchomorpha</taxon>
        <taxon>Tylenchoidea</taxon>
        <taxon>Heteroderidae</taxon>
        <taxon>Heteroderinae</taxon>
        <taxon>Globodera</taxon>
    </lineage>
</organism>
<evidence type="ECO:0000256" key="5">
    <source>
        <dbReference type="ARBA" id="ARBA00022801"/>
    </source>
</evidence>
<dbReference type="InterPro" id="IPR027268">
    <property type="entry name" value="Peptidase_M4/M1_CTD_sf"/>
</dbReference>
<evidence type="ECO:0000256" key="6">
    <source>
        <dbReference type="ARBA" id="ARBA00022833"/>
    </source>
</evidence>
<keyword evidence="7" id="KW-0482">Metalloprotease</keyword>
<dbReference type="GO" id="GO:0043171">
    <property type="term" value="P:peptide catabolic process"/>
    <property type="evidence" value="ECO:0007669"/>
    <property type="project" value="TreeGrafter"/>
</dbReference>
<evidence type="ECO:0000313" key="11">
    <source>
        <dbReference type="WBParaSite" id="GPLIN_001496600"/>
    </source>
</evidence>
<accession>A0A183CQ08</accession>
<dbReference type="PRINTS" id="PR00756">
    <property type="entry name" value="ALADIPTASE"/>
</dbReference>
<evidence type="ECO:0000256" key="8">
    <source>
        <dbReference type="SAM" id="MobiDB-lite"/>
    </source>
</evidence>
<protein>
    <submittedName>
        <fullName evidence="11">Peptidase_M1 domain-containing protein</fullName>
    </submittedName>
</protein>
<dbReference type="GO" id="GO:0016020">
    <property type="term" value="C:membrane"/>
    <property type="evidence" value="ECO:0007669"/>
    <property type="project" value="TreeGrafter"/>
</dbReference>
<name>A0A183CQ08_GLOPA</name>
<proteinExistence type="inferred from homology"/>
<comment type="cofactor">
    <cofactor evidence="1">
        <name>Zn(2+)</name>
        <dbReference type="ChEBI" id="CHEBI:29105"/>
    </cofactor>
</comment>
<dbReference type="PANTHER" id="PTHR11533">
    <property type="entry name" value="PROTEASE M1 ZINC METALLOPROTEASE"/>
    <property type="match status" value="1"/>
</dbReference>
<dbReference type="PANTHER" id="PTHR11533:SF21">
    <property type="entry name" value="AMINOPEPTIDASE"/>
    <property type="match status" value="1"/>
</dbReference>
<keyword evidence="4" id="KW-0479">Metal-binding</keyword>
<reference evidence="11" key="3">
    <citation type="submission" date="2016-06" db="UniProtKB">
        <authorList>
            <consortium name="WormBaseParasite"/>
        </authorList>
    </citation>
    <scope>IDENTIFICATION</scope>
</reference>
<dbReference type="GO" id="GO:0042277">
    <property type="term" value="F:peptide binding"/>
    <property type="evidence" value="ECO:0007669"/>
    <property type="project" value="TreeGrafter"/>
</dbReference>
<sequence length="161" mass="18674">MENWGLIVLHTDAVRFSTNDGPLPLSVDASSSSSSSKEDKVREEKQQSLQLVDRRSEQYRAEKAITHELVHQWFGNLVGIWEWEELWIAEGFATYFVFDFLNAANHPHLTEHEYFLRLIELIHRQSSDGRSALVRPLRSAGQLYRVFDGIHLYTKGVMMKL</sequence>
<dbReference type="GO" id="GO:0070006">
    <property type="term" value="F:metalloaminopeptidase activity"/>
    <property type="evidence" value="ECO:0007669"/>
    <property type="project" value="TreeGrafter"/>
</dbReference>